<dbReference type="KEGG" id="plu:plu3298"/>
<evidence type="ECO:0000313" key="2">
    <source>
        <dbReference type="Proteomes" id="UP000002514"/>
    </source>
</evidence>
<gene>
    <name evidence="1" type="ordered locus">plu3298</name>
</gene>
<dbReference type="EMBL" id="BX571870">
    <property type="protein sequence ID" value="CAE15672.1"/>
    <property type="molecule type" value="Genomic_DNA"/>
</dbReference>
<name>Q7N210_PHOLL</name>
<dbReference type="AlphaFoldDB" id="Q7N210"/>
<dbReference type="Proteomes" id="UP000002514">
    <property type="component" value="Chromosome"/>
</dbReference>
<evidence type="ECO:0000313" key="1">
    <source>
        <dbReference type="EMBL" id="CAE15672.1"/>
    </source>
</evidence>
<reference evidence="2" key="1">
    <citation type="journal article" date="2003" name="Nat. Biotechnol.">
        <title>The genome sequence of the entomopathogenic bacterium Photorhabdus luminescens.</title>
        <authorList>
            <person name="Duchaud E."/>
            <person name="Rusniok C."/>
            <person name="Frangeul L."/>
            <person name="Buchrieser C."/>
            <person name="Givaudan A."/>
            <person name="Taourit S."/>
            <person name="Bocs S."/>
            <person name="Boursaux-Eude C."/>
            <person name="Chandler M."/>
            <person name="Charles J.-F."/>
            <person name="Dassa E."/>
            <person name="Derose R."/>
            <person name="Derzelle S."/>
            <person name="Freyssinet G."/>
            <person name="Gaudriault S."/>
            <person name="Medigue C."/>
            <person name="Lanois A."/>
            <person name="Powell K."/>
            <person name="Siguier P."/>
            <person name="Vincent R."/>
            <person name="Wingate V."/>
            <person name="Zouine M."/>
            <person name="Glaser P."/>
            <person name="Boemare N."/>
            <person name="Danchin A."/>
            <person name="Kunst F."/>
        </authorList>
    </citation>
    <scope>NUCLEOTIDE SEQUENCE [LARGE SCALE GENOMIC DNA]</scope>
    <source>
        <strain evidence="2">DSM 15139 / CIP 105565 / TT01</strain>
    </source>
</reference>
<protein>
    <submittedName>
        <fullName evidence="1">Photorhabdus luminescens subsp. laumondii TTO1 complete genome segment 12/17</fullName>
    </submittedName>
</protein>
<accession>Q7N210</accession>
<proteinExistence type="predicted"/>
<dbReference type="HOGENOM" id="CLU_3010311_0_0_6"/>
<keyword evidence="2" id="KW-1185">Reference proteome</keyword>
<organism evidence="1 2">
    <name type="scientific">Photorhabdus laumondii subsp. laumondii (strain DSM 15139 / CIP 105565 / TT01)</name>
    <name type="common">Photorhabdus luminescens subsp. laumondii</name>
    <dbReference type="NCBI Taxonomy" id="243265"/>
    <lineage>
        <taxon>Bacteria</taxon>
        <taxon>Pseudomonadati</taxon>
        <taxon>Pseudomonadota</taxon>
        <taxon>Gammaproteobacteria</taxon>
        <taxon>Enterobacterales</taxon>
        <taxon>Morganellaceae</taxon>
        <taxon>Photorhabdus</taxon>
    </lineage>
</organism>
<sequence length="56" mass="6835">MMKFLLKKTKSWISSGYGYFKRTLLLRVDDFVPLWHQQFIKDRLRQLNRPSFLSLS</sequence>